<protein>
    <submittedName>
        <fullName evidence="2">STAS domain-containing protein</fullName>
    </submittedName>
</protein>
<proteinExistence type="predicted"/>
<dbReference type="InterPro" id="IPR058548">
    <property type="entry name" value="MlaB-like_STAS"/>
</dbReference>
<name>A0A1I1RGR5_9ACTN</name>
<dbReference type="Proteomes" id="UP000199022">
    <property type="component" value="Unassembled WGS sequence"/>
</dbReference>
<sequence length="105" mass="11182">MDDDDLPDLDAITSGSITVDGSTLVLAGDVDFALVNAWERSAQAVGDVERIDAERVTFMGSAGITLVIKIARAAEPRTVELVHPSRPALRPLQAMGVDKLLRVTP</sequence>
<dbReference type="STRING" id="1225127.SAMN05661030_3119"/>
<evidence type="ECO:0000259" key="1">
    <source>
        <dbReference type="Pfam" id="PF13466"/>
    </source>
</evidence>
<evidence type="ECO:0000313" key="3">
    <source>
        <dbReference type="Proteomes" id="UP000199022"/>
    </source>
</evidence>
<dbReference type="AlphaFoldDB" id="A0A1I1RGR5"/>
<dbReference type="EMBL" id="FOMD01000003">
    <property type="protein sequence ID" value="SFD29620.1"/>
    <property type="molecule type" value="Genomic_DNA"/>
</dbReference>
<dbReference type="CDD" id="cd07043">
    <property type="entry name" value="STAS_anti-anti-sigma_factors"/>
    <property type="match status" value="1"/>
</dbReference>
<organism evidence="2 3">
    <name type="scientific">Klenkia taihuensis</name>
    <dbReference type="NCBI Taxonomy" id="1225127"/>
    <lineage>
        <taxon>Bacteria</taxon>
        <taxon>Bacillati</taxon>
        <taxon>Actinomycetota</taxon>
        <taxon>Actinomycetes</taxon>
        <taxon>Geodermatophilales</taxon>
        <taxon>Geodermatophilaceae</taxon>
        <taxon>Klenkia</taxon>
    </lineage>
</organism>
<evidence type="ECO:0000313" key="2">
    <source>
        <dbReference type="EMBL" id="SFD29620.1"/>
    </source>
</evidence>
<dbReference type="SUPFAM" id="SSF52091">
    <property type="entry name" value="SpoIIaa-like"/>
    <property type="match status" value="1"/>
</dbReference>
<feature type="domain" description="MlaB-like STAS" evidence="1">
    <location>
        <begin position="24"/>
        <end position="98"/>
    </location>
</feature>
<keyword evidence="3" id="KW-1185">Reference proteome</keyword>
<dbReference type="Pfam" id="PF13466">
    <property type="entry name" value="STAS_2"/>
    <property type="match status" value="1"/>
</dbReference>
<dbReference type="RefSeq" id="WP_091560832.1">
    <property type="nucleotide sequence ID" value="NZ_BNAC01000001.1"/>
</dbReference>
<dbReference type="Gene3D" id="3.30.750.24">
    <property type="entry name" value="STAS domain"/>
    <property type="match status" value="1"/>
</dbReference>
<accession>A0A1I1RGR5</accession>
<gene>
    <name evidence="2" type="ORF">SAMN05661030_3119</name>
</gene>
<dbReference type="InterPro" id="IPR036513">
    <property type="entry name" value="STAS_dom_sf"/>
</dbReference>
<reference evidence="3" key="1">
    <citation type="submission" date="2016-10" db="EMBL/GenBank/DDBJ databases">
        <authorList>
            <person name="Varghese N."/>
            <person name="Submissions S."/>
        </authorList>
    </citation>
    <scope>NUCLEOTIDE SEQUENCE [LARGE SCALE GENOMIC DNA]</scope>
    <source>
        <strain evidence="3">DSM 45962</strain>
    </source>
</reference>
<dbReference type="OrthoDB" id="5189642at2"/>